<keyword evidence="1" id="KW-0472">Membrane</keyword>
<dbReference type="InterPro" id="IPR021309">
    <property type="entry name" value="YgaP-like_TM"/>
</dbReference>
<evidence type="ECO:0000256" key="1">
    <source>
        <dbReference type="SAM" id="Phobius"/>
    </source>
</evidence>
<dbReference type="EMBL" id="JAOWKY010000006">
    <property type="protein sequence ID" value="MCV2870466.1"/>
    <property type="molecule type" value="Genomic_DNA"/>
</dbReference>
<keyword evidence="1" id="KW-1133">Transmembrane helix</keyword>
<organism evidence="3 4">
    <name type="scientific">Albidovulum marisflavi</name>
    <dbReference type="NCBI Taxonomy" id="2984159"/>
    <lineage>
        <taxon>Bacteria</taxon>
        <taxon>Pseudomonadati</taxon>
        <taxon>Pseudomonadota</taxon>
        <taxon>Alphaproteobacteria</taxon>
        <taxon>Rhodobacterales</taxon>
        <taxon>Paracoccaceae</taxon>
        <taxon>Albidovulum</taxon>
    </lineage>
</organism>
<keyword evidence="4" id="KW-1185">Reference proteome</keyword>
<name>A0ABT2ZIA6_9RHOB</name>
<protein>
    <submittedName>
        <fullName evidence="3">DUF2892 domain-containing protein</fullName>
    </submittedName>
</protein>
<evidence type="ECO:0000313" key="4">
    <source>
        <dbReference type="Proteomes" id="UP001652542"/>
    </source>
</evidence>
<accession>A0ABT2ZIA6</accession>
<evidence type="ECO:0000259" key="2">
    <source>
        <dbReference type="Pfam" id="PF11127"/>
    </source>
</evidence>
<feature type="transmembrane region" description="Helical" evidence="1">
    <location>
        <begin position="12"/>
        <end position="29"/>
    </location>
</feature>
<dbReference type="Proteomes" id="UP001652542">
    <property type="component" value="Unassembled WGS sequence"/>
</dbReference>
<comment type="caution">
    <text evidence="3">The sequence shown here is derived from an EMBL/GenBank/DDBJ whole genome shotgun (WGS) entry which is preliminary data.</text>
</comment>
<dbReference type="Pfam" id="PF11127">
    <property type="entry name" value="YgaP-like_TM"/>
    <property type="match status" value="1"/>
</dbReference>
<proteinExistence type="predicted"/>
<keyword evidence="1" id="KW-0812">Transmembrane</keyword>
<sequence>MFKTNVGNVDRAIRIVVGVALLVWWYMAPDMSLRWVPLVLGLIALVTGVLSTCPLYSILGVNTCPAKKA</sequence>
<dbReference type="RefSeq" id="WP_263736142.1">
    <property type="nucleotide sequence ID" value="NZ_JAOWKY010000006.1"/>
</dbReference>
<feature type="transmembrane region" description="Helical" evidence="1">
    <location>
        <begin position="35"/>
        <end position="59"/>
    </location>
</feature>
<gene>
    <name evidence="3" type="ORF">OEW28_17780</name>
</gene>
<reference evidence="3 4" key="1">
    <citation type="submission" date="2022-10" db="EMBL/GenBank/DDBJ databases">
        <title>Defluviimonas sp. nov., isolated from ocean surface water.</title>
        <authorList>
            <person name="He W."/>
            <person name="Wang L."/>
            <person name="Zhang D.-F."/>
        </authorList>
    </citation>
    <scope>NUCLEOTIDE SEQUENCE [LARGE SCALE GENOMIC DNA]</scope>
    <source>
        <strain evidence="3 4">WL0002</strain>
    </source>
</reference>
<feature type="domain" description="Inner membrane protein YgaP-like transmembrane" evidence="2">
    <location>
        <begin position="3"/>
        <end position="67"/>
    </location>
</feature>
<evidence type="ECO:0000313" key="3">
    <source>
        <dbReference type="EMBL" id="MCV2870466.1"/>
    </source>
</evidence>